<dbReference type="GO" id="GO:0006935">
    <property type="term" value="P:chemotaxis"/>
    <property type="evidence" value="ECO:0007669"/>
    <property type="project" value="UniProtKB-UniRule"/>
</dbReference>
<evidence type="ECO:0000256" key="3">
    <source>
        <dbReference type="HAMAP-Rule" id="MF_01440"/>
    </source>
</evidence>
<dbReference type="InterPro" id="IPR005659">
    <property type="entry name" value="Chemorcpt_Glu_NH3ase_CheD"/>
</dbReference>
<dbReference type="InterPro" id="IPR038592">
    <property type="entry name" value="CheD-like_sf"/>
</dbReference>
<reference evidence="5 6" key="1">
    <citation type="submission" date="2014-04" db="EMBL/GenBank/DDBJ databases">
        <title>A comprehensive comparison of genomes of Erythrobacter spp. strains.</title>
        <authorList>
            <person name="Zheng Q."/>
        </authorList>
    </citation>
    <scope>NUCLEOTIDE SEQUENCE [LARGE SCALE GENOMIC DNA]</scope>
    <source>
        <strain evidence="5 6">DSM 6997</strain>
    </source>
</reference>
<evidence type="ECO:0000256" key="1">
    <source>
        <dbReference type="ARBA" id="ARBA00022500"/>
    </source>
</evidence>
<dbReference type="Pfam" id="PF03975">
    <property type="entry name" value="CheD"/>
    <property type="match status" value="1"/>
</dbReference>
<name>A0A074MFX5_ERYLO</name>
<organism evidence="5 6">
    <name type="scientific">Erythrobacter longus</name>
    <dbReference type="NCBI Taxonomy" id="1044"/>
    <lineage>
        <taxon>Bacteria</taxon>
        <taxon>Pseudomonadati</taxon>
        <taxon>Pseudomonadota</taxon>
        <taxon>Alphaproteobacteria</taxon>
        <taxon>Sphingomonadales</taxon>
        <taxon>Erythrobacteraceae</taxon>
        <taxon>Erythrobacter/Porphyrobacter group</taxon>
        <taxon>Erythrobacter</taxon>
    </lineage>
</organism>
<dbReference type="RefSeq" id="WP_034959213.1">
    <property type="nucleotide sequence ID" value="NZ_JMIW01000002.1"/>
</dbReference>
<dbReference type="AlphaFoldDB" id="A0A074MFX5"/>
<dbReference type="Proteomes" id="UP000027647">
    <property type="component" value="Unassembled WGS sequence"/>
</dbReference>
<evidence type="ECO:0000313" key="6">
    <source>
        <dbReference type="Proteomes" id="UP000027647"/>
    </source>
</evidence>
<feature type="region of interest" description="Disordered" evidence="4">
    <location>
        <begin position="170"/>
        <end position="191"/>
    </location>
</feature>
<dbReference type="eggNOG" id="COG1871">
    <property type="taxonomic scope" value="Bacteria"/>
</dbReference>
<dbReference type="OrthoDB" id="9807202at2"/>
<dbReference type="STRING" id="1044.EH31_06915"/>
<comment type="catalytic activity">
    <reaction evidence="3">
        <text>L-glutaminyl-[protein] + H2O = L-glutamyl-[protein] + NH4(+)</text>
        <dbReference type="Rhea" id="RHEA:16441"/>
        <dbReference type="Rhea" id="RHEA-COMP:10207"/>
        <dbReference type="Rhea" id="RHEA-COMP:10208"/>
        <dbReference type="ChEBI" id="CHEBI:15377"/>
        <dbReference type="ChEBI" id="CHEBI:28938"/>
        <dbReference type="ChEBI" id="CHEBI:29973"/>
        <dbReference type="ChEBI" id="CHEBI:30011"/>
        <dbReference type="EC" id="3.5.1.44"/>
    </reaction>
</comment>
<dbReference type="PANTHER" id="PTHR35147">
    <property type="entry name" value="CHEMORECEPTOR GLUTAMINE DEAMIDASE CHED-RELATED"/>
    <property type="match status" value="1"/>
</dbReference>
<evidence type="ECO:0000256" key="2">
    <source>
        <dbReference type="ARBA" id="ARBA00022801"/>
    </source>
</evidence>
<dbReference type="PANTHER" id="PTHR35147:SF2">
    <property type="entry name" value="CHEMORECEPTOR GLUTAMINE DEAMIDASE CHED-RELATED"/>
    <property type="match status" value="1"/>
</dbReference>
<dbReference type="HAMAP" id="MF_01440">
    <property type="entry name" value="CheD"/>
    <property type="match status" value="1"/>
</dbReference>
<comment type="similarity">
    <text evidence="3">Belongs to the CheD family.</text>
</comment>
<keyword evidence="1 3" id="KW-0145">Chemotaxis</keyword>
<comment type="function">
    <text evidence="3">Probably deamidates glutamine residues to glutamate on methyl-accepting chemotaxis receptors (MCPs), playing an important role in chemotaxis.</text>
</comment>
<gene>
    <name evidence="3" type="primary">cheD</name>
    <name evidence="5" type="ORF">EH31_06915</name>
</gene>
<accession>A0A074MFX5</accession>
<dbReference type="Gene3D" id="3.30.1330.200">
    <property type="match status" value="1"/>
</dbReference>
<dbReference type="EC" id="3.5.1.44" evidence="3"/>
<evidence type="ECO:0000313" key="5">
    <source>
        <dbReference type="EMBL" id="KEO90763.1"/>
    </source>
</evidence>
<protein>
    <recommendedName>
        <fullName evidence="3">Probable chemoreceptor glutamine deamidase CheD</fullName>
        <ecNumber evidence="3">3.5.1.44</ecNumber>
    </recommendedName>
</protein>
<dbReference type="CDD" id="cd16352">
    <property type="entry name" value="CheD"/>
    <property type="match status" value="1"/>
</dbReference>
<sequence>MIATSTTSTVRTVRQTIMQGEARASADERVIMSTVLGSCVATCLYDPIARVGGMNHYLLAKPLDQSVACSDGSYGLYLMELLINEMLKLGADKRRMKARLYGGANMSAGLSRIGSENAAFARQFLRDEAIQTVFEDLEGSNARRIEFSPVNGLVRARTVVGEAVPSIKPINLTKDNPRGGSQGQLGDVDLF</sequence>
<keyword evidence="6" id="KW-1185">Reference proteome</keyword>
<comment type="caution">
    <text evidence="5">The sequence shown here is derived from an EMBL/GenBank/DDBJ whole genome shotgun (WGS) entry which is preliminary data.</text>
</comment>
<keyword evidence="2 3" id="KW-0378">Hydrolase</keyword>
<dbReference type="InterPro" id="IPR011324">
    <property type="entry name" value="Cytotoxic_necrot_fac-like_cat"/>
</dbReference>
<dbReference type="GO" id="GO:0050568">
    <property type="term" value="F:protein-glutamine glutaminase activity"/>
    <property type="evidence" value="ECO:0007669"/>
    <property type="project" value="UniProtKB-UniRule"/>
</dbReference>
<dbReference type="EMBL" id="JMIW01000002">
    <property type="protein sequence ID" value="KEO90763.1"/>
    <property type="molecule type" value="Genomic_DNA"/>
</dbReference>
<evidence type="ECO:0000256" key="4">
    <source>
        <dbReference type="SAM" id="MobiDB-lite"/>
    </source>
</evidence>
<proteinExistence type="inferred from homology"/>
<dbReference type="SUPFAM" id="SSF64438">
    <property type="entry name" value="CNF1/YfiH-like putative cysteine hydrolases"/>
    <property type="match status" value="1"/>
</dbReference>